<organism evidence="6 7">
    <name type="scientific">Actinocrinis puniceicyclus</name>
    <dbReference type="NCBI Taxonomy" id="977794"/>
    <lineage>
        <taxon>Bacteria</taxon>
        <taxon>Bacillati</taxon>
        <taxon>Actinomycetota</taxon>
        <taxon>Actinomycetes</taxon>
        <taxon>Catenulisporales</taxon>
        <taxon>Actinospicaceae</taxon>
        <taxon>Actinocrinis</taxon>
    </lineage>
</organism>
<comment type="caution">
    <text evidence="6">The sequence shown here is derived from an EMBL/GenBank/DDBJ whole genome shotgun (WGS) entry which is preliminary data.</text>
</comment>
<evidence type="ECO:0000256" key="5">
    <source>
        <dbReference type="SAM" id="Phobius"/>
    </source>
</evidence>
<dbReference type="Gene3D" id="1.20.1540.10">
    <property type="entry name" value="Rhomboid-like"/>
    <property type="match status" value="1"/>
</dbReference>
<protein>
    <submittedName>
        <fullName evidence="6">Uncharacterized protein</fullName>
    </submittedName>
</protein>
<evidence type="ECO:0000256" key="1">
    <source>
        <dbReference type="ARBA" id="ARBA00004141"/>
    </source>
</evidence>
<keyword evidence="2 5" id="KW-0812">Transmembrane</keyword>
<accession>A0A8J7WRH3</accession>
<feature type="transmembrane region" description="Helical" evidence="5">
    <location>
        <begin position="104"/>
        <end position="125"/>
    </location>
</feature>
<dbReference type="Pfam" id="PF20401">
    <property type="entry name" value="Rhomboid_2"/>
    <property type="match status" value="1"/>
</dbReference>
<dbReference type="InterPro" id="IPR046862">
    <property type="entry name" value="Rhomboid_2"/>
</dbReference>
<feature type="transmembrane region" description="Helical" evidence="5">
    <location>
        <begin position="137"/>
        <end position="159"/>
    </location>
</feature>
<comment type="subcellular location">
    <subcellularLocation>
        <location evidence="1">Membrane</location>
        <topology evidence="1">Multi-pass membrane protein</topology>
    </subcellularLocation>
</comment>
<evidence type="ECO:0000256" key="4">
    <source>
        <dbReference type="ARBA" id="ARBA00023136"/>
    </source>
</evidence>
<dbReference type="SUPFAM" id="SSF144091">
    <property type="entry name" value="Rhomboid-like"/>
    <property type="match status" value="1"/>
</dbReference>
<keyword evidence="4 5" id="KW-0472">Membrane</keyword>
<dbReference type="GO" id="GO:0016020">
    <property type="term" value="C:membrane"/>
    <property type="evidence" value="ECO:0007669"/>
    <property type="project" value="UniProtKB-SubCell"/>
</dbReference>
<dbReference type="EMBL" id="JAGSXH010000305">
    <property type="protein sequence ID" value="MBS2967093.1"/>
    <property type="molecule type" value="Genomic_DNA"/>
</dbReference>
<gene>
    <name evidence="6" type="ORF">KGA66_28930</name>
</gene>
<dbReference type="Proteomes" id="UP000677913">
    <property type="component" value="Unassembled WGS sequence"/>
</dbReference>
<keyword evidence="3 5" id="KW-1133">Transmembrane helix</keyword>
<evidence type="ECO:0000313" key="7">
    <source>
        <dbReference type="Proteomes" id="UP000677913"/>
    </source>
</evidence>
<reference evidence="6" key="1">
    <citation type="submission" date="2021-04" db="EMBL/GenBank/DDBJ databases">
        <title>Genome based classification of Actinospica acidithermotolerans sp. nov., an actinobacterium isolated from an Indonesian hot spring.</title>
        <authorList>
            <person name="Kusuma A.B."/>
            <person name="Putra K.E."/>
            <person name="Nafisah S."/>
            <person name="Loh J."/>
            <person name="Nouioui I."/>
            <person name="Goodfellow M."/>
        </authorList>
    </citation>
    <scope>NUCLEOTIDE SEQUENCE</scope>
    <source>
        <strain evidence="6">DSM 45618</strain>
    </source>
</reference>
<dbReference type="InterPro" id="IPR035952">
    <property type="entry name" value="Rhomboid-like_sf"/>
</dbReference>
<dbReference type="RefSeq" id="WP_211472772.1">
    <property type="nucleotide sequence ID" value="NZ_JAGSXH010000305.1"/>
</dbReference>
<proteinExistence type="predicted"/>
<evidence type="ECO:0000256" key="2">
    <source>
        <dbReference type="ARBA" id="ARBA00022692"/>
    </source>
</evidence>
<dbReference type="AlphaFoldDB" id="A0A8J7WRH3"/>
<evidence type="ECO:0000256" key="3">
    <source>
        <dbReference type="ARBA" id="ARBA00022989"/>
    </source>
</evidence>
<sequence length="227" mass="25382">MVQPAARVQRSAEAVLAYVRDAPGTYAWLIILLVNKIILDQFSPRFRYHFVLHHSTNLRELSHQPVQVLISSALWLDGGHWWPYLILYSTFHAPVERWLGTGRWLAVIVIAHVGATYLSQSVVYYNIRHGTAPPSAAFIPDIGVSYALAGAEGVLAYLITAPWRYLYAATLVIYYGAALLSDRTFTDVGHFAALLLGFACYPLARGRTGAWDPLVSLRSAWRRLRSG</sequence>
<evidence type="ECO:0000313" key="6">
    <source>
        <dbReference type="EMBL" id="MBS2967093.1"/>
    </source>
</evidence>
<name>A0A8J7WRH3_9ACTN</name>
<keyword evidence="7" id="KW-1185">Reference proteome</keyword>